<dbReference type="GO" id="GO:0005689">
    <property type="term" value="C:U12-type spliceosomal complex"/>
    <property type="evidence" value="ECO:0007669"/>
    <property type="project" value="TreeGrafter"/>
</dbReference>
<dbReference type="GO" id="GO:0005688">
    <property type="term" value="C:U6 snRNP"/>
    <property type="evidence" value="ECO:0007669"/>
    <property type="project" value="TreeGrafter"/>
</dbReference>
<dbReference type="InterPro" id="IPR001163">
    <property type="entry name" value="Sm_dom_euk/arc"/>
</dbReference>
<evidence type="ECO:0000259" key="3">
    <source>
        <dbReference type="SMART" id="SM00651"/>
    </source>
</evidence>
<dbReference type="SUPFAM" id="SSF50182">
    <property type="entry name" value="Sm-like ribonucleoproteins"/>
    <property type="match status" value="1"/>
</dbReference>
<evidence type="ECO:0000256" key="2">
    <source>
        <dbReference type="ARBA" id="ARBA00023274"/>
    </source>
</evidence>
<dbReference type="STRING" id="765915.A0A1Y2I1V4"/>
<comment type="similarity">
    <text evidence="1">Belongs to the snRNP Sm proteins family.</text>
</comment>
<proteinExistence type="inferred from homology"/>
<evidence type="ECO:0000256" key="1">
    <source>
        <dbReference type="ARBA" id="ARBA00006850"/>
    </source>
</evidence>
<keyword evidence="2" id="KW-0687">Ribonucleoprotein</keyword>
<keyword evidence="5" id="KW-1185">Reference proteome</keyword>
<comment type="caution">
    <text evidence="4">The sequence shown here is derived from an EMBL/GenBank/DDBJ whole genome shotgun (WGS) entry which is preliminary data.</text>
</comment>
<dbReference type="SMART" id="SM00651">
    <property type="entry name" value="Sm"/>
    <property type="match status" value="1"/>
</dbReference>
<organism evidence="4 5">
    <name type="scientific">Catenaria anguillulae PL171</name>
    <dbReference type="NCBI Taxonomy" id="765915"/>
    <lineage>
        <taxon>Eukaryota</taxon>
        <taxon>Fungi</taxon>
        <taxon>Fungi incertae sedis</taxon>
        <taxon>Blastocladiomycota</taxon>
        <taxon>Blastocladiomycetes</taxon>
        <taxon>Blastocladiales</taxon>
        <taxon>Catenariaceae</taxon>
        <taxon>Catenaria</taxon>
    </lineage>
</organism>
<protein>
    <recommendedName>
        <fullName evidence="3">Sm domain-containing protein</fullName>
    </recommendedName>
</protein>
<gene>
    <name evidence="4" type="ORF">BCR44DRAFT_1509226</name>
</gene>
<feature type="domain" description="Sm" evidence="3">
    <location>
        <begin position="51"/>
        <end position="122"/>
    </location>
</feature>
<dbReference type="GO" id="GO:1990726">
    <property type="term" value="C:Lsm1-7-Pat1 complex"/>
    <property type="evidence" value="ECO:0007669"/>
    <property type="project" value="TreeGrafter"/>
</dbReference>
<reference evidence="4 5" key="1">
    <citation type="submission" date="2016-07" db="EMBL/GenBank/DDBJ databases">
        <title>Pervasive Adenine N6-methylation of Active Genes in Fungi.</title>
        <authorList>
            <consortium name="DOE Joint Genome Institute"/>
            <person name="Mondo S.J."/>
            <person name="Dannebaum R.O."/>
            <person name="Kuo R.C."/>
            <person name="Labutti K."/>
            <person name="Haridas S."/>
            <person name="Kuo A."/>
            <person name="Salamov A."/>
            <person name="Ahrendt S.R."/>
            <person name="Lipzen A."/>
            <person name="Sullivan W."/>
            <person name="Andreopoulos W.B."/>
            <person name="Clum A."/>
            <person name="Lindquist E."/>
            <person name="Daum C."/>
            <person name="Ramamoorthy G.K."/>
            <person name="Gryganskyi A."/>
            <person name="Culley D."/>
            <person name="Magnuson J.K."/>
            <person name="James T.Y."/>
            <person name="O'Malley M.A."/>
            <person name="Stajich J.E."/>
            <person name="Spatafora J.W."/>
            <person name="Visel A."/>
            <person name="Grigoriev I.V."/>
        </authorList>
    </citation>
    <scope>NUCLEOTIDE SEQUENCE [LARGE SCALE GENOMIC DNA]</scope>
    <source>
        <strain evidence="4 5">PL171</strain>
    </source>
</reference>
<dbReference type="Proteomes" id="UP000193411">
    <property type="component" value="Unassembled WGS sequence"/>
</dbReference>
<dbReference type="InterPro" id="IPR010920">
    <property type="entry name" value="LSM_dom_sf"/>
</dbReference>
<dbReference type="Gene3D" id="2.30.30.100">
    <property type="match status" value="1"/>
</dbReference>
<dbReference type="EMBL" id="MCFL01000002">
    <property type="protein sequence ID" value="ORZ40835.1"/>
    <property type="molecule type" value="Genomic_DNA"/>
</dbReference>
<evidence type="ECO:0000313" key="5">
    <source>
        <dbReference type="Proteomes" id="UP000193411"/>
    </source>
</evidence>
<dbReference type="GO" id="GO:0097526">
    <property type="term" value="C:spliceosomal tri-snRNP complex"/>
    <property type="evidence" value="ECO:0007669"/>
    <property type="project" value="TreeGrafter"/>
</dbReference>
<dbReference type="GO" id="GO:0003723">
    <property type="term" value="F:RNA binding"/>
    <property type="evidence" value="ECO:0007669"/>
    <property type="project" value="TreeGrafter"/>
</dbReference>
<accession>A0A1Y2I1V4</accession>
<dbReference type="GO" id="GO:0071004">
    <property type="term" value="C:U2-type prespliceosome"/>
    <property type="evidence" value="ECO:0007669"/>
    <property type="project" value="TreeGrafter"/>
</dbReference>
<sequence length="139" mass="14741">MHPTQWTPNTSSPQDRARTLAPAAATTTKAANVVDTTKAKAVAGAAAVLETVADVVVAKRIVVKFIGGREVSGVLTAFDPLNNLVLEEWSSLIPKGAGQSVDRKRNLGTIVARGQQIMALAPEDGYVEIDNPFLMDDDE</sequence>
<dbReference type="PANTHER" id="PTHR10553">
    <property type="entry name" value="SMALL NUCLEAR RIBONUCLEOPROTEIN"/>
    <property type="match status" value="1"/>
</dbReference>
<dbReference type="GO" id="GO:0071013">
    <property type="term" value="C:catalytic step 2 spliceosome"/>
    <property type="evidence" value="ECO:0007669"/>
    <property type="project" value="TreeGrafter"/>
</dbReference>
<dbReference type="Pfam" id="PF01423">
    <property type="entry name" value="LSM"/>
    <property type="match status" value="1"/>
</dbReference>
<evidence type="ECO:0000313" key="4">
    <source>
        <dbReference type="EMBL" id="ORZ40835.1"/>
    </source>
</evidence>
<dbReference type="OrthoDB" id="274944at2759"/>
<dbReference type="AlphaFoldDB" id="A0A1Y2I1V4"/>
<name>A0A1Y2I1V4_9FUNG</name>
<dbReference type="InterPro" id="IPR044641">
    <property type="entry name" value="Lsm7/SmG-like"/>
</dbReference>
<dbReference type="PANTHER" id="PTHR10553:SF5">
    <property type="entry name" value="U6 SNRNA-ASSOCIATED SM-LIKE PROTEIN LSM7"/>
    <property type="match status" value="1"/>
</dbReference>